<dbReference type="GO" id="GO:0005886">
    <property type="term" value="C:plasma membrane"/>
    <property type="evidence" value="ECO:0007669"/>
    <property type="project" value="UniProtKB-SubCell"/>
</dbReference>
<evidence type="ECO:0000256" key="14">
    <source>
        <dbReference type="SAM" id="Phobius"/>
    </source>
</evidence>
<keyword evidence="7" id="KW-0762">Sugar transport</keyword>
<dbReference type="FunFam" id="1.20.1280.290:FF:000004">
    <property type="entry name" value="Sugar transporter SWEET"/>
    <property type="match status" value="1"/>
</dbReference>
<evidence type="ECO:0000256" key="7">
    <source>
        <dbReference type="ARBA" id="ARBA00022597"/>
    </source>
</evidence>
<evidence type="ECO:0000256" key="5">
    <source>
        <dbReference type="ARBA" id="ARBA00022448"/>
    </source>
</evidence>
<dbReference type="PANTHER" id="PTHR10791">
    <property type="entry name" value="RAG1-ACTIVATING PROTEIN 1"/>
    <property type="match status" value="1"/>
</dbReference>
<keyword evidence="6" id="KW-1003">Cell membrane</keyword>
<keyword evidence="8 14" id="KW-0812">Transmembrane</keyword>
<evidence type="ECO:0000256" key="6">
    <source>
        <dbReference type="ARBA" id="ARBA00022475"/>
    </source>
</evidence>
<accession>A0A7S1VSR5</accession>
<keyword evidence="9" id="KW-0677">Repeat</keyword>
<feature type="transmembrane region" description="Helical" evidence="14">
    <location>
        <begin position="153"/>
        <end position="173"/>
    </location>
</feature>
<evidence type="ECO:0000256" key="13">
    <source>
        <dbReference type="SAM" id="MobiDB-lite"/>
    </source>
</evidence>
<dbReference type="GO" id="GO:0051119">
    <property type="term" value="F:sugar transmembrane transporter activity"/>
    <property type="evidence" value="ECO:0007669"/>
    <property type="project" value="InterPro"/>
</dbReference>
<sequence>MVSYFDVLSVLSVIFTVVGFVSPFTFLLGLRKAGTGMAPIIPYEAMAVNCMTWVSYGIVVNEYAIYISNGIGLVAATLFIGMYLGASTPEARRKRAPSVLVTFLICATVAIIAYATRSDFFLGLLGAICGVCLFAAPLSIVTDVIRTRSTSGMSFPFSLIAAFTTLSWVLYGFEIHDMFVLIPNALALGLVIFQLSLFAFFCQPRNPLPAAKAAAAAGLSLPSLDLAPSSSNPDDEPDVERASADPSTEEEDEKPSLVVPGDVPEEESRSVRAPRRKRRARRSGARAIPARAV</sequence>
<comment type="subcellular location">
    <subcellularLocation>
        <location evidence="1">Cell membrane</location>
        <topology evidence="1">Multi-pass membrane protein</topology>
    </subcellularLocation>
    <subcellularLocation>
        <location evidence="2">Golgi apparatus membrane</location>
        <topology evidence="2">Multi-pass membrane protein</topology>
    </subcellularLocation>
</comment>
<dbReference type="Gene3D" id="1.20.1280.290">
    <property type="match status" value="2"/>
</dbReference>
<evidence type="ECO:0000256" key="3">
    <source>
        <dbReference type="ARBA" id="ARBA00007809"/>
    </source>
</evidence>
<organism evidence="15">
    <name type="scientific">Sexangularia sp. CB-2014</name>
    <dbReference type="NCBI Taxonomy" id="1486929"/>
    <lineage>
        <taxon>Eukaryota</taxon>
        <taxon>Amoebozoa</taxon>
        <taxon>Tubulinea</taxon>
        <taxon>Elardia</taxon>
        <taxon>Arcellinida</taxon>
        <taxon>Arcellinida incertae sedis</taxon>
        <taxon>Sexangularia</taxon>
    </lineage>
</organism>
<feature type="transmembrane region" description="Helical" evidence="14">
    <location>
        <begin position="179"/>
        <end position="202"/>
    </location>
</feature>
<reference evidence="15" key="1">
    <citation type="submission" date="2021-01" db="EMBL/GenBank/DDBJ databases">
        <authorList>
            <person name="Corre E."/>
            <person name="Pelletier E."/>
            <person name="Niang G."/>
            <person name="Scheremetjew M."/>
            <person name="Finn R."/>
            <person name="Kale V."/>
            <person name="Holt S."/>
            <person name="Cochrane G."/>
            <person name="Meng A."/>
            <person name="Brown T."/>
            <person name="Cohen L."/>
        </authorList>
    </citation>
    <scope>NUCLEOTIDE SEQUENCE</scope>
    <source>
        <strain evidence="15">ATCC 50979</strain>
    </source>
</reference>
<dbReference type="AlphaFoldDB" id="A0A7S1VSR5"/>
<evidence type="ECO:0000256" key="11">
    <source>
        <dbReference type="ARBA" id="ARBA00023034"/>
    </source>
</evidence>
<gene>
    <name evidence="15" type="ORF">SSP0437_LOCUS12811</name>
</gene>
<evidence type="ECO:0000256" key="10">
    <source>
        <dbReference type="ARBA" id="ARBA00022989"/>
    </source>
</evidence>
<feature type="transmembrane region" description="Helical" evidence="14">
    <location>
        <begin position="6"/>
        <end position="28"/>
    </location>
</feature>
<dbReference type="PANTHER" id="PTHR10791:SF30">
    <property type="entry name" value="SUGAR TRANSPORTER SWEET1"/>
    <property type="match status" value="1"/>
</dbReference>
<evidence type="ECO:0000256" key="12">
    <source>
        <dbReference type="ARBA" id="ARBA00023136"/>
    </source>
</evidence>
<keyword evidence="5" id="KW-0813">Transport</keyword>
<evidence type="ECO:0000256" key="4">
    <source>
        <dbReference type="ARBA" id="ARBA00021741"/>
    </source>
</evidence>
<evidence type="ECO:0000256" key="1">
    <source>
        <dbReference type="ARBA" id="ARBA00004651"/>
    </source>
</evidence>
<keyword evidence="11" id="KW-0333">Golgi apparatus</keyword>
<comment type="similarity">
    <text evidence="3">Belongs to the SWEET sugar transporter family.</text>
</comment>
<feature type="transmembrane region" description="Helical" evidence="14">
    <location>
        <begin position="65"/>
        <end position="84"/>
    </location>
</feature>
<dbReference type="GO" id="GO:0000139">
    <property type="term" value="C:Golgi membrane"/>
    <property type="evidence" value="ECO:0007669"/>
    <property type="project" value="UniProtKB-SubCell"/>
</dbReference>
<evidence type="ECO:0000313" key="15">
    <source>
        <dbReference type="EMBL" id="CAD9310212.1"/>
    </source>
</evidence>
<dbReference type="InterPro" id="IPR004316">
    <property type="entry name" value="SWEET_rpt"/>
</dbReference>
<feature type="transmembrane region" description="Helical" evidence="14">
    <location>
        <begin position="96"/>
        <end position="114"/>
    </location>
</feature>
<dbReference type="InterPro" id="IPR047664">
    <property type="entry name" value="SWEET"/>
</dbReference>
<evidence type="ECO:0000256" key="2">
    <source>
        <dbReference type="ARBA" id="ARBA00004653"/>
    </source>
</evidence>
<dbReference type="Pfam" id="PF03083">
    <property type="entry name" value="MtN3_slv"/>
    <property type="match status" value="2"/>
</dbReference>
<name>A0A7S1VSR5_9EUKA</name>
<feature type="transmembrane region" description="Helical" evidence="14">
    <location>
        <begin position="120"/>
        <end position="141"/>
    </location>
</feature>
<evidence type="ECO:0000256" key="8">
    <source>
        <dbReference type="ARBA" id="ARBA00022692"/>
    </source>
</evidence>
<keyword evidence="10 14" id="KW-1133">Transmembrane helix</keyword>
<protein>
    <recommendedName>
        <fullName evidence="4">Sugar transporter SWEET1</fullName>
    </recommendedName>
</protein>
<keyword evidence="12 14" id="KW-0472">Membrane</keyword>
<evidence type="ECO:0000256" key="9">
    <source>
        <dbReference type="ARBA" id="ARBA00022737"/>
    </source>
</evidence>
<proteinExistence type="inferred from homology"/>
<dbReference type="EMBL" id="HBGL01016365">
    <property type="protein sequence ID" value="CAD9310212.1"/>
    <property type="molecule type" value="Transcribed_RNA"/>
</dbReference>
<feature type="compositionally biased region" description="Basic residues" evidence="13">
    <location>
        <begin position="272"/>
        <end position="284"/>
    </location>
</feature>
<feature type="region of interest" description="Disordered" evidence="13">
    <location>
        <begin position="226"/>
        <end position="293"/>
    </location>
</feature>